<accession>A0A7V0Z7Q4</accession>
<keyword evidence="2" id="KW-0540">Nuclease</keyword>
<dbReference type="AlphaFoldDB" id="A0A7V0Z7Q4"/>
<protein>
    <submittedName>
        <fullName evidence="2">Restriction endonuclease subunit R</fullName>
    </submittedName>
</protein>
<dbReference type="GO" id="GO:0016787">
    <property type="term" value="F:hydrolase activity"/>
    <property type="evidence" value="ECO:0007669"/>
    <property type="project" value="InterPro"/>
</dbReference>
<name>A0A7V0Z7Q4_UNCW3</name>
<keyword evidence="2" id="KW-0255">Endonuclease</keyword>
<keyword evidence="2" id="KW-0378">Hydrolase</keyword>
<dbReference type="EMBL" id="DSKY01000022">
    <property type="protein sequence ID" value="HDY60109.1"/>
    <property type="molecule type" value="Genomic_DNA"/>
</dbReference>
<dbReference type="SUPFAM" id="SSF52540">
    <property type="entry name" value="P-loop containing nucleoside triphosphate hydrolases"/>
    <property type="match status" value="1"/>
</dbReference>
<proteinExistence type="predicted"/>
<dbReference type="GO" id="GO:0004519">
    <property type="term" value="F:endonuclease activity"/>
    <property type="evidence" value="ECO:0007669"/>
    <property type="project" value="UniProtKB-KW"/>
</dbReference>
<dbReference type="Gene3D" id="3.40.50.300">
    <property type="entry name" value="P-loop containing nucleotide triphosphate hydrolases"/>
    <property type="match status" value="1"/>
</dbReference>
<dbReference type="GO" id="GO:0003677">
    <property type="term" value="F:DNA binding"/>
    <property type="evidence" value="ECO:0007669"/>
    <property type="project" value="InterPro"/>
</dbReference>
<dbReference type="InterPro" id="IPR006935">
    <property type="entry name" value="Helicase/UvrB_N"/>
</dbReference>
<dbReference type="GO" id="GO:0005524">
    <property type="term" value="F:ATP binding"/>
    <property type="evidence" value="ECO:0007669"/>
    <property type="project" value="InterPro"/>
</dbReference>
<dbReference type="Pfam" id="PF04851">
    <property type="entry name" value="ResIII"/>
    <property type="match status" value="1"/>
</dbReference>
<reference evidence="2" key="1">
    <citation type="journal article" date="2020" name="mSystems">
        <title>Genome- and Community-Level Interaction Insights into Carbon Utilization and Element Cycling Functions of Hydrothermarchaeota in Hydrothermal Sediment.</title>
        <authorList>
            <person name="Zhou Z."/>
            <person name="Liu Y."/>
            <person name="Xu W."/>
            <person name="Pan J."/>
            <person name="Luo Z.H."/>
            <person name="Li M."/>
        </authorList>
    </citation>
    <scope>NUCLEOTIDE SEQUENCE [LARGE SCALE GENOMIC DNA]</scope>
    <source>
        <strain evidence="2">SpSt-258</strain>
    </source>
</reference>
<dbReference type="InterPro" id="IPR027417">
    <property type="entry name" value="P-loop_NTPase"/>
</dbReference>
<evidence type="ECO:0000313" key="2">
    <source>
        <dbReference type="EMBL" id="HDY60109.1"/>
    </source>
</evidence>
<comment type="caution">
    <text evidence="2">The sequence shown here is derived from an EMBL/GenBank/DDBJ whole genome shotgun (WGS) entry which is preliminary data.</text>
</comment>
<organism evidence="2">
    <name type="scientific">candidate division WOR-3 bacterium</name>
    <dbReference type="NCBI Taxonomy" id="2052148"/>
    <lineage>
        <taxon>Bacteria</taxon>
        <taxon>Bacteria division WOR-3</taxon>
    </lineage>
</organism>
<feature type="domain" description="Helicase/UvrB N-terminal" evidence="1">
    <location>
        <begin position="135"/>
        <end position="329"/>
    </location>
</feature>
<evidence type="ECO:0000259" key="1">
    <source>
        <dbReference type="Pfam" id="PF04851"/>
    </source>
</evidence>
<gene>
    <name evidence="2" type="ORF">ENP86_11290</name>
</gene>
<sequence length="867" mass="100839">MTLHNILKLKVQEWRKNNYQSAFPTISDILGFNLDTETGNLRFLRKAQFEALETYWYLRLIEGTPHIFDLYKKFYDDPIELFKALNIAISQEDLIKTMSRGGIDSIFEKIKTDDEFTKVYRLEVLRETLLLRYPSYIFALAMGAGKTILIGAIIATEFAMALEYPDNTNFVKNALVFAPGKTILGALKELSDIPYEKILPPRLYKELITTVKFTYTRDGVKDIPIIRGSSFNIVVTNTEKIRIQKRAITRNLIKDLFADASQEDMIKQEVANRRLQIIASLSNLAIFSDEAHHTYGMKLGEELKRVRQTVDYLAKQTNLLVVLNTTGTPYYGKQILKDVVHWYGLSQGIKDGILKEVRGNIVAYPDVEDEQFIEDVITDFFRNYRDVRIYDGSPAKLAIYFPQIEDLQKFKPVVEKTLVELGLDPSIVLEVHSDSKPEIQDLFDNRINDPHLSYRVFLLVNKGTEGWNCLSLFATALARELKASNNFCLQAASRCLRQTTGNIHKAKIYLSQANVKILDSQLKETYGETLRELNLVSPDLRKERLILRKTEVPPLLLKKKERKVINLDKSINFTLIELQKPESKTEEYKKVIYDLKDIPDRNGVLISQKEEKFIVEEDFVDVYSFACELSSVYRLPLMVIYEKIKALYPDGEIPESHAFEIKRQLEEKLRNYTITEEEIEVALALIRPQSFNKEEKEGQAIYTTEIVYHKDKERFLLRYEQLKEENKFDFGFHYSPYNFDSNPEKDFFEQLLLMLNENPADIEDIYFTGAITDPNKTDFIFEYKGKDGRWHNYTPDFLIKKKNGKMLIVEIKAEPYRDSEKEKVVREIEGLNPDRLKYEILITDRDEIGFENINKVKEEIYGYGGKQ</sequence>